<evidence type="ECO:0000313" key="2">
    <source>
        <dbReference type="WBParaSite" id="L893_g1106.t1"/>
    </source>
</evidence>
<evidence type="ECO:0000313" key="1">
    <source>
        <dbReference type="Proteomes" id="UP000095287"/>
    </source>
</evidence>
<name>A0A1I7Y007_9BILA</name>
<keyword evidence="1" id="KW-1185">Reference proteome</keyword>
<dbReference type="WBParaSite" id="L893_g1106.t1">
    <property type="protein sequence ID" value="L893_g1106.t1"/>
    <property type="gene ID" value="L893_g1106"/>
</dbReference>
<dbReference type="AlphaFoldDB" id="A0A1I7Y007"/>
<sequence length="346" mass="39588">MDQIPLAFCERICEILLPDGIWATRELSGHYGEIACARFRHDCDYQIDVEDGIEQQVHSYLTHTGEDVQAPEEVEAVTKKFVRRVRISLSDTKKESVSKSMEIVRRFPFSAYCLALCSSSINEAWVDFACSLKRLHCLAITNKLDNDSLRLFQKLIAGRKLSRLMMFSTACKDGNLEMLKTLLCQDQFKELRIRKYAGRWKHVDGAAVGELLQFWSENGGEPMKGKSLFVDRCFGGVWQFEQFVLQGVSTADLGGLKKALQICSKEECDFLNREYYLNHVAYTKPSCIYKYEDAREGIGRRRIYVSFECATQEELSSSGRHFPAGQDGHNDLCLLRSTTYLHIFFA</sequence>
<reference evidence="2" key="1">
    <citation type="submission" date="2016-11" db="UniProtKB">
        <authorList>
            <consortium name="WormBaseParasite"/>
        </authorList>
    </citation>
    <scope>IDENTIFICATION</scope>
</reference>
<accession>A0A1I7Y007</accession>
<dbReference type="Proteomes" id="UP000095287">
    <property type="component" value="Unplaced"/>
</dbReference>
<proteinExistence type="predicted"/>
<protein>
    <submittedName>
        <fullName evidence="2">F-box domain-containing protein</fullName>
    </submittedName>
</protein>
<organism evidence="1 2">
    <name type="scientific">Steinernema glaseri</name>
    <dbReference type="NCBI Taxonomy" id="37863"/>
    <lineage>
        <taxon>Eukaryota</taxon>
        <taxon>Metazoa</taxon>
        <taxon>Ecdysozoa</taxon>
        <taxon>Nematoda</taxon>
        <taxon>Chromadorea</taxon>
        <taxon>Rhabditida</taxon>
        <taxon>Tylenchina</taxon>
        <taxon>Panagrolaimomorpha</taxon>
        <taxon>Strongyloidoidea</taxon>
        <taxon>Steinernematidae</taxon>
        <taxon>Steinernema</taxon>
    </lineage>
</organism>